<protein>
    <submittedName>
        <fullName evidence="2">Uncharacterized protein</fullName>
    </submittedName>
</protein>
<feature type="region of interest" description="Disordered" evidence="1">
    <location>
        <begin position="17"/>
        <end position="57"/>
    </location>
</feature>
<sequence length="307" mass="34753">MKWLKELEEEKLQLMEKKEVEEKEKMERMRSFMKRDAEKQAVEKTDKDESESATRYPDIFREEQILALSSSNASSSALPTTSGKKKMKPAWCQSEKKQEASELDTETNLLSFVEGLDFDQYAQDLELQVLIGQIKQRIKTLEREKKKDQNLLQTCINVSSRVECVHNGIWWITNILCVVFFKSENAQRADAVNIGSEPIADVVSTVIEQKHDIDVDDTESIATNVMSESNVGSVHSKKSLKALVSKAKGRMLGITIEDDGDEEENNQEREIAVPPPVLSTVTDDNGARMAEKKSINKLAFKNRNPAL</sequence>
<proteinExistence type="predicted"/>
<evidence type="ECO:0000256" key="1">
    <source>
        <dbReference type="SAM" id="MobiDB-lite"/>
    </source>
</evidence>
<gene>
    <name evidence="2" type="ORF">ACHAXA_005650</name>
</gene>
<accession>A0ABD3RCG2</accession>
<dbReference type="PANTHER" id="PTHR41747">
    <property type="entry name" value="CHROMOSOME UNDETERMINED SCAFFOLD_128, WHOLE GENOME SHOTGUN SEQUENCE"/>
    <property type="match status" value="1"/>
</dbReference>
<keyword evidence="3" id="KW-1185">Reference proteome</keyword>
<dbReference type="Proteomes" id="UP001530377">
    <property type="component" value="Unassembled WGS sequence"/>
</dbReference>
<evidence type="ECO:0000313" key="2">
    <source>
        <dbReference type="EMBL" id="KAL3810508.1"/>
    </source>
</evidence>
<reference evidence="2 3" key="1">
    <citation type="submission" date="2024-10" db="EMBL/GenBank/DDBJ databases">
        <title>Updated reference genomes for cyclostephanoid diatoms.</title>
        <authorList>
            <person name="Roberts W.R."/>
            <person name="Alverson A.J."/>
        </authorList>
    </citation>
    <scope>NUCLEOTIDE SEQUENCE [LARGE SCALE GENOMIC DNA]</scope>
    <source>
        <strain evidence="2 3">AJA228-03</strain>
    </source>
</reference>
<dbReference type="PANTHER" id="PTHR41747:SF1">
    <property type="entry name" value="CHROMOSOME UNDETERMINED SCAFFOLD_128, WHOLE GENOME SHOTGUN SEQUENCE"/>
    <property type="match status" value="1"/>
</dbReference>
<name>A0ABD3RCG2_9STRA</name>
<dbReference type="AlphaFoldDB" id="A0ABD3RCG2"/>
<dbReference type="EMBL" id="JALLPB020000323">
    <property type="protein sequence ID" value="KAL3810508.1"/>
    <property type="molecule type" value="Genomic_DNA"/>
</dbReference>
<evidence type="ECO:0000313" key="3">
    <source>
        <dbReference type="Proteomes" id="UP001530377"/>
    </source>
</evidence>
<comment type="caution">
    <text evidence="2">The sequence shown here is derived from an EMBL/GenBank/DDBJ whole genome shotgun (WGS) entry which is preliminary data.</text>
</comment>
<organism evidence="2 3">
    <name type="scientific">Cyclostephanos tholiformis</name>
    <dbReference type="NCBI Taxonomy" id="382380"/>
    <lineage>
        <taxon>Eukaryota</taxon>
        <taxon>Sar</taxon>
        <taxon>Stramenopiles</taxon>
        <taxon>Ochrophyta</taxon>
        <taxon>Bacillariophyta</taxon>
        <taxon>Coscinodiscophyceae</taxon>
        <taxon>Thalassiosirophycidae</taxon>
        <taxon>Stephanodiscales</taxon>
        <taxon>Stephanodiscaceae</taxon>
        <taxon>Cyclostephanos</taxon>
    </lineage>
</organism>